<dbReference type="EMBL" id="LSZQ01000012">
    <property type="protein sequence ID" value="KXU37708.1"/>
    <property type="molecule type" value="Genomic_DNA"/>
</dbReference>
<dbReference type="STRING" id="1548207.AXK11_00305"/>
<accession>A0A139SSZ7</accession>
<sequence length="141" mass="15171">MEARRARLHAWIKAHHEGSQAAFVHATGINRGELSSLLHAKPFGESRAATLEELADMPKGYLVFPLNESGQTSAAVPPAIQRFAGFGPELQDLLFTLGEAAQALPEIAAHLGTLKQLVHKRLRGGPASPKPKKPKKRKSGS</sequence>
<reference evidence="3" key="1">
    <citation type="submission" date="2016-02" db="EMBL/GenBank/DDBJ databases">
        <authorList>
            <person name="Sanders J.G."/>
            <person name="Lin J.Y."/>
            <person name="Wertz J.T."/>
            <person name="Russell J.A."/>
            <person name="Moreau C.S."/>
            <person name="Powell S."/>
        </authorList>
    </citation>
    <scope>NUCLEOTIDE SEQUENCE [LARGE SCALE GENOMIC DNA]</scope>
    <source>
        <strain evidence="3">CAG34</strain>
    </source>
</reference>
<feature type="compositionally biased region" description="Basic residues" evidence="1">
    <location>
        <begin position="130"/>
        <end position="141"/>
    </location>
</feature>
<name>A0A139SSZ7_9BACT</name>
<dbReference type="AlphaFoldDB" id="A0A139SSZ7"/>
<proteinExistence type="predicted"/>
<evidence type="ECO:0000313" key="2">
    <source>
        <dbReference type="EMBL" id="KXU37708.1"/>
    </source>
</evidence>
<protein>
    <submittedName>
        <fullName evidence="2">Uncharacterized protein</fullName>
    </submittedName>
</protein>
<keyword evidence="3" id="KW-1185">Reference proteome</keyword>
<evidence type="ECO:0000256" key="1">
    <source>
        <dbReference type="SAM" id="MobiDB-lite"/>
    </source>
</evidence>
<dbReference type="Proteomes" id="UP000070058">
    <property type="component" value="Unassembled WGS sequence"/>
</dbReference>
<gene>
    <name evidence="2" type="ORF">AXK11_00305</name>
</gene>
<organism evidence="2 3">
    <name type="scientific">Cephaloticoccus primus</name>
    <dbReference type="NCBI Taxonomy" id="1548207"/>
    <lineage>
        <taxon>Bacteria</taxon>
        <taxon>Pseudomonadati</taxon>
        <taxon>Verrucomicrobiota</taxon>
        <taxon>Opitutia</taxon>
        <taxon>Opitutales</taxon>
        <taxon>Opitutaceae</taxon>
        <taxon>Cephaloticoccus</taxon>
    </lineage>
</organism>
<comment type="caution">
    <text evidence="2">The sequence shown here is derived from an EMBL/GenBank/DDBJ whole genome shotgun (WGS) entry which is preliminary data.</text>
</comment>
<feature type="region of interest" description="Disordered" evidence="1">
    <location>
        <begin position="120"/>
        <end position="141"/>
    </location>
</feature>
<evidence type="ECO:0000313" key="3">
    <source>
        <dbReference type="Proteomes" id="UP000070058"/>
    </source>
</evidence>